<evidence type="ECO:0000256" key="1">
    <source>
        <dbReference type="ARBA" id="ARBA00001962"/>
    </source>
</evidence>
<feature type="binding site" evidence="8">
    <location>
        <position position="343"/>
    </location>
    <ligand>
        <name>Fe cation</name>
        <dbReference type="ChEBI" id="CHEBI:24875"/>
    </ligand>
</feature>
<dbReference type="GO" id="GO:0005737">
    <property type="term" value="C:cytoplasm"/>
    <property type="evidence" value="ECO:0007669"/>
    <property type="project" value="TreeGrafter"/>
</dbReference>
<comment type="similarity">
    <text evidence="2">Belongs to the homogentisate dioxygenase family.</text>
</comment>
<dbReference type="GO" id="GO:0006570">
    <property type="term" value="P:tyrosine metabolic process"/>
    <property type="evidence" value="ECO:0007669"/>
    <property type="project" value="InterPro"/>
</dbReference>
<feature type="domain" description="Homogentisate 1,2-dioxygenase C-terminal" evidence="9">
    <location>
        <begin position="283"/>
        <end position="429"/>
    </location>
</feature>
<name>A0A6M4PVH4_9ACTN</name>
<keyword evidence="3 8" id="KW-0479">Metal-binding</keyword>
<evidence type="ECO:0000256" key="4">
    <source>
        <dbReference type="ARBA" id="ARBA00022964"/>
    </source>
</evidence>
<evidence type="ECO:0000256" key="2">
    <source>
        <dbReference type="ARBA" id="ARBA00007757"/>
    </source>
</evidence>
<evidence type="ECO:0000256" key="3">
    <source>
        <dbReference type="ARBA" id="ARBA00022723"/>
    </source>
</evidence>
<sequence>MRQVRDEARKLAESLTYLSGFGNRHASEAVPGALPSRGNSPQRPPFGLYVEQVSGSAFTEPRAVNRFSWLYRIRPSAGHGSFHRIDSPTLVDVSDGVKELNRMSWRPLSAVQGTDFLSGLWTVAGTGDPAQRRGMAMHMYAADTSMERVFGDSDGELLIVPFEGALLLRTELGALHVRVGDVALIPRGIRFRVELLDDVSRGYVAENFGRPLELPELGPLGANALANPRHFRAPTAAYEDVDAPVEVVVKYGGELWATTYDHSPLDVVAWHGNHVPYVYDMTLFQTFGTLTYDHTDPSAFTLLTSPGDVPGVPNLDFIADGARWDVARDTLPVPYYHRNVSSEIYGVVKAPSGGASPVVGGPGHVTVQNMMTTHGVPPEVDRAATEAELKPLWLDGLSVSFETREPLKFTQQALESSRRDLDYDGLWHGGYENRFRKSV</sequence>
<feature type="binding site" evidence="8">
    <location>
        <position position="374"/>
    </location>
    <ligand>
        <name>Fe cation</name>
        <dbReference type="ChEBI" id="CHEBI:24875"/>
    </ligand>
</feature>
<keyword evidence="12" id="KW-1185">Reference proteome</keyword>
<keyword evidence="6 8" id="KW-0408">Iron</keyword>
<dbReference type="PANTHER" id="PTHR11056:SF0">
    <property type="entry name" value="HOMOGENTISATE 1,2-DIOXYGENASE"/>
    <property type="match status" value="1"/>
</dbReference>
<evidence type="ECO:0000256" key="7">
    <source>
        <dbReference type="PIRSR" id="PIRSR605708-1"/>
    </source>
</evidence>
<dbReference type="RefSeq" id="WP_171159436.1">
    <property type="nucleotide sequence ID" value="NZ_CP053189.1"/>
</dbReference>
<dbReference type="GO" id="GO:0006559">
    <property type="term" value="P:L-phenylalanine catabolic process"/>
    <property type="evidence" value="ECO:0007669"/>
    <property type="project" value="InterPro"/>
</dbReference>
<proteinExistence type="inferred from homology"/>
<gene>
    <name evidence="11" type="ORF">HKX69_35030</name>
</gene>
<keyword evidence="4" id="KW-0223">Dioxygenase</keyword>
<dbReference type="EC" id="1.13.11.5" evidence="11"/>
<accession>A0A6M4PVH4</accession>
<organism evidence="11 12">
    <name type="scientific">Streptomyces argyrophylli</name>
    <dbReference type="NCBI Taxonomy" id="2726118"/>
    <lineage>
        <taxon>Bacteria</taxon>
        <taxon>Bacillati</taxon>
        <taxon>Actinomycetota</taxon>
        <taxon>Actinomycetes</taxon>
        <taxon>Kitasatosporales</taxon>
        <taxon>Streptomycetaceae</taxon>
        <taxon>Streptomyces</taxon>
    </lineage>
</organism>
<dbReference type="GO" id="GO:0004411">
    <property type="term" value="F:homogentisate 1,2-dioxygenase activity"/>
    <property type="evidence" value="ECO:0007669"/>
    <property type="project" value="UniProtKB-EC"/>
</dbReference>
<dbReference type="InterPro" id="IPR046452">
    <property type="entry name" value="HgmA_N"/>
</dbReference>
<comment type="cofactor">
    <cofactor evidence="1 8">
        <name>Fe cation</name>
        <dbReference type="ChEBI" id="CHEBI:24875"/>
    </cofactor>
</comment>
<dbReference type="InterPro" id="IPR014710">
    <property type="entry name" value="RmlC-like_jellyroll"/>
</dbReference>
<evidence type="ECO:0000259" key="9">
    <source>
        <dbReference type="Pfam" id="PF04209"/>
    </source>
</evidence>
<dbReference type="SUPFAM" id="SSF51182">
    <property type="entry name" value="RmlC-like cupins"/>
    <property type="match status" value="1"/>
</dbReference>
<evidence type="ECO:0000256" key="5">
    <source>
        <dbReference type="ARBA" id="ARBA00023002"/>
    </source>
</evidence>
<dbReference type="CDD" id="cd07000">
    <property type="entry name" value="cupin_HGO_N"/>
    <property type="match status" value="1"/>
</dbReference>
<dbReference type="InterPro" id="IPR046451">
    <property type="entry name" value="HgmA_C"/>
</dbReference>
<dbReference type="InterPro" id="IPR011051">
    <property type="entry name" value="RmlC_Cupin_sf"/>
</dbReference>
<dbReference type="Proteomes" id="UP000502641">
    <property type="component" value="Chromosome"/>
</dbReference>
<dbReference type="GO" id="GO:0046872">
    <property type="term" value="F:metal ion binding"/>
    <property type="evidence" value="ECO:0007669"/>
    <property type="project" value="UniProtKB-KW"/>
</dbReference>
<feature type="binding site" evidence="8">
    <location>
        <position position="337"/>
    </location>
    <ligand>
        <name>Fe cation</name>
        <dbReference type="ChEBI" id="CHEBI:24875"/>
    </ligand>
</feature>
<dbReference type="EMBL" id="CP053189">
    <property type="protein sequence ID" value="QJS14043.1"/>
    <property type="molecule type" value="Genomic_DNA"/>
</dbReference>
<protein>
    <submittedName>
        <fullName evidence="11">Homogentisate 1,2-dioxygenase</fullName>
        <ecNumber evidence="11">1.13.11.5</ecNumber>
    </submittedName>
</protein>
<evidence type="ECO:0000256" key="8">
    <source>
        <dbReference type="PIRSR" id="PIRSR605708-2"/>
    </source>
</evidence>
<dbReference type="Gene3D" id="2.60.120.10">
    <property type="entry name" value="Jelly Rolls"/>
    <property type="match status" value="2"/>
</dbReference>
<dbReference type="Pfam" id="PF20510">
    <property type="entry name" value="HgmA_N"/>
    <property type="match status" value="1"/>
</dbReference>
<evidence type="ECO:0000256" key="6">
    <source>
        <dbReference type="ARBA" id="ARBA00023004"/>
    </source>
</evidence>
<dbReference type="Pfam" id="PF04209">
    <property type="entry name" value="HgmA_C"/>
    <property type="match status" value="1"/>
</dbReference>
<evidence type="ECO:0000313" key="12">
    <source>
        <dbReference type="Proteomes" id="UP000502641"/>
    </source>
</evidence>
<feature type="domain" description="Homogentisate 1,2-dioxygenase N-terminal" evidence="10">
    <location>
        <begin position="16"/>
        <end position="281"/>
    </location>
</feature>
<feature type="binding site" evidence="8">
    <location>
        <position position="374"/>
    </location>
    <ligand>
        <name>homogentisate</name>
        <dbReference type="ChEBI" id="CHEBI:16169"/>
    </ligand>
</feature>
<evidence type="ECO:0000313" key="11">
    <source>
        <dbReference type="EMBL" id="QJS14043.1"/>
    </source>
</evidence>
<evidence type="ECO:0000259" key="10">
    <source>
        <dbReference type="Pfam" id="PF20510"/>
    </source>
</evidence>
<dbReference type="AlphaFoldDB" id="A0A6M4PVH4"/>
<dbReference type="InterPro" id="IPR005708">
    <property type="entry name" value="Homogentis_dOase"/>
</dbReference>
<feature type="active site" description="Proton acceptor" evidence="7">
    <location>
        <position position="294"/>
    </location>
</feature>
<dbReference type="PANTHER" id="PTHR11056">
    <property type="entry name" value="HOMOGENTISATE 1,2-DIOXYGENASE"/>
    <property type="match status" value="1"/>
</dbReference>
<dbReference type="KEGG" id="sarg:HKX69_35030"/>
<reference evidence="11 12" key="1">
    <citation type="submission" date="2020-05" db="EMBL/GenBank/DDBJ databases">
        <authorList>
            <person name="Li K."/>
        </authorList>
    </citation>
    <scope>NUCLEOTIDE SEQUENCE [LARGE SCALE GENOMIC DNA]</scope>
    <source>
        <strain evidence="12">jing01</strain>
    </source>
</reference>
<keyword evidence="5 11" id="KW-0560">Oxidoreductase</keyword>